<dbReference type="InterPro" id="IPR002909">
    <property type="entry name" value="IPT_dom"/>
</dbReference>
<accession>A0A178HNX3</accession>
<dbReference type="RefSeq" id="WP_067458740.1">
    <property type="nucleotide sequence ID" value="NZ_LVVY01000119.1"/>
</dbReference>
<dbReference type="InterPro" id="IPR052387">
    <property type="entry name" value="Fibrocystin"/>
</dbReference>
<proteinExistence type="predicted"/>
<dbReference type="GO" id="GO:0016020">
    <property type="term" value="C:membrane"/>
    <property type="evidence" value="ECO:0007669"/>
    <property type="project" value="InterPro"/>
</dbReference>
<dbReference type="SUPFAM" id="SSF49313">
    <property type="entry name" value="Cadherin-like"/>
    <property type="match status" value="1"/>
</dbReference>
<dbReference type="Pfam" id="PF03797">
    <property type="entry name" value="Autotransporter"/>
    <property type="match status" value="1"/>
</dbReference>
<sequence>MGVLAFRGAIRRALSKALATVGFPGGRRRAAFPSVRVALGLLAFFAMALPTLAQSAVILSQPQDVRAASSASANFSVSARDAVDYYWEERLPGTSAFGDVSSGIVGARTSTLTVPAMNWRNGVAYRVWVLGADGNEIVSDIAVLTVAMPIRIFSLEPYNVPISGNVEVTITGQTFTGVERVTIGGVDVPFMIESDTTIVVTAPPGEVGYADLVLTTGSESTHTSLLYGEATEAPVITGISPPYGQLEGGERITITGEYFSGAHLVMIGDETAIDVIVESDTQISFIAPGRGAPGFADIFVATPWGGGSLEGAYTYLSSRLDGLSLSAGTLTPAFDRYRTDYSATVDTNTTSVVVSPTFWDARQVAIIAGEALSHGQSSSPITLVPGENILKIRVLDQLSLDSTIYTVAVTRHSGAPPAILVHPADVIADKGGTAVFSVVAENAATYQWQIRVPPAADFHDVPGLPEVSGQQTDTLTISQLPASADGTHFRVAVTDWDRGRTIYSDPAKLSIRPAIRVDLVEPDSGGLAGGESVTIRGAGFTSEVAVTFGPQSASYTFVSSTELTARVPPGMAAGPVDVVVSTRSEDGRLPNGYTYREENGPMIGSIAPSSGPVTGETRVVITGEHLNGATAVTFGGVPALDYVVNGDRELVAMTPPHGGGPVDVVVTTPIGEARLAGGFRYEEEAPGAFVFSPPGGALAEAMAGEDYRQAITATGGTGTLLYSLEAGRLPRGVVLNTATGELTGPIDDDAQGNYAFTIGVADRAGTTGSAGYTLVVKPRGISVSSRKIDVPAGSTPLPVRLDEGATGGPFSDAQIVFVDPPQAGTATVSHGDVAQAGPVGPLGWYLKFLPAKGFAGEARIGFRLRSAVGTSGVGVITLVIAYDPEKVVEETHALLEGFVETRMGLVASSLQVPGLLERRRLGSGGETVSTSFSPSQSALAFNFATSLAQMSGAGAQDDQMPRFNLWIDGTIMAHNRSGDDDRWGSFAMLSAGADYLLSEKALVGVAFHVDRMVDPAEEHSTVTGAGWLAGPYGSFELGEGVFWDTGLFFGGSANDIDTLSWDGAFDTRRWVFDTMVTGQWQLDETTRLTPRLKALYLSETVDDYEITNAAGDTLAIDGFTSEQLRISVGGELARLFPLSGGMMLTPSIGVDAGLSPLQKWSAFGSLSAGLTLTQRGAWSVNGRLMLNMDTIGTTSMGARASLQGGF</sequence>
<dbReference type="InterPro" id="IPR014756">
    <property type="entry name" value="Ig_E-set"/>
</dbReference>
<dbReference type="Gene3D" id="2.40.128.130">
    <property type="entry name" value="Autotransporter beta-domain"/>
    <property type="match status" value="1"/>
</dbReference>
<dbReference type="Gene3D" id="2.60.40.10">
    <property type="entry name" value="Immunoglobulins"/>
    <property type="match status" value="5"/>
</dbReference>
<dbReference type="CDD" id="cd00102">
    <property type="entry name" value="IPT"/>
    <property type="match status" value="4"/>
</dbReference>
<organism evidence="3 4">
    <name type="scientific">Devosia elaeis</name>
    <dbReference type="NCBI Taxonomy" id="1770058"/>
    <lineage>
        <taxon>Bacteria</taxon>
        <taxon>Pseudomonadati</taxon>
        <taxon>Pseudomonadota</taxon>
        <taxon>Alphaproteobacteria</taxon>
        <taxon>Hyphomicrobiales</taxon>
        <taxon>Devosiaceae</taxon>
        <taxon>Devosia</taxon>
    </lineage>
</organism>
<dbReference type="Pfam" id="PF12733">
    <property type="entry name" value="Cadherin-like"/>
    <property type="match status" value="1"/>
</dbReference>
<reference evidence="3 4" key="1">
    <citation type="submission" date="2016-03" db="EMBL/GenBank/DDBJ databases">
        <title>Genome sequencing of Devosia sp. S37.</title>
        <authorList>
            <person name="Mohd Nor M."/>
        </authorList>
    </citation>
    <scope>NUCLEOTIDE SEQUENCE [LARGE SCALE GENOMIC DNA]</scope>
    <source>
        <strain evidence="3 4">S37</strain>
    </source>
</reference>
<dbReference type="PANTHER" id="PTHR46769">
    <property type="entry name" value="POLYCYSTIC KIDNEY AND HEPATIC DISEASE 1 (AUTOSOMAL RECESSIVE)-LIKE 1"/>
    <property type="match status" value="1"/>
</dbReference>
<keyword evidence="4" id="KW-1185">Reference proteome</keyword>
<name>A0A178HNX3_9HYPH</name>
<dbReference type="InterPro" id="IPR015919">
    <property type="entry name" value="Cadherin-like_sf"/>
</dbReference>
<dbReference type="OrthoDB" id="5720638at2"/>
<dbReference type="Proteomes" id="UP000078389">
    <property type="component" value="Unassembled WGS sequence"/>
</dbReference>
<dbReference type="GO" id="GO:0005509">
    <property type="term" value="F:calcium ion binding"/>
    <property type="evidence" value="ECO:0007669"/>
    <property type="project" value="InterPro"/>
</dbReference>
<evidence type="ECO:0000313" key="3">
    <source>
        <dbReference type="EMBL" id="OAM74522.1"/>
    </source>
</evidence>
<dbReference type="SUPFAM" id="SSF81296">
    <property type="entry name" value="E set domains"/>
    <property type="match status" value="4"/>
</dbReference>
<dbReference type="InterPro" id="IPR005546">
    <property type="entry name" value="Autotransporte_beta"/>
</dbReference>
<dbReference type="InterPro" id="IPR013783">
    <property type="entry name" value="Ig-like_fold"/>
</dbReference>
<evidence type="ECO:0000256" key="1">
    <source>
        <dbReference type="ARBA" id="ARBA00022729"/>
    </source>
</evidence>
<dbReference type="STRING" id="1770058.A3840_15360"/>
<dbReference type="SMART" id="SM00869">
    <property type="entry name" value="Autotransporter"/>
    <property type="match status" value="1"/>
</dbReference>
<dbReference type="Pfam" id="PF05345">
    <property type="entry name" value="He_PIG"/>
    <property type="match status" value="1"/>
</dbReference>
<evidence type="ECO:0000313" key="4">
    <source>
        <dbReference type="Proteomes" id="UP000078389"/>
    </source>
</evidence>
<dbReference type="AlphaFoldDB" id="A0A178HNX3"/>
<dbReference type="SUPFAM" id="SSF103515">
    <property type="entry name" value="Autotransporter"/>
    <property type="match status" value="1"/>
</dbReference>
<protein>
    <recommendedName>
        <fullName evidence="2">Autotransporter domain-containing protein</fullName>
    </recommendedName>
</protein>
<dbReference type="InterPro" id="IPR036709">
    <property type="entry name" value="Autotransporte_beta_dom_sf"/>
</dbReference>
<keyword evidence="1" id="KW-0732">Signal</keyword>
<dbReference type="PROSITE" id="PS51208">
    <property type="entry name" value="AUTOTRANSPORTER"/>
    <property type="match status" value="1"/>
</dbReference>
<comment type="caution">
    <text evidence="3">The sequence shown here is derived from an EMBL/GenBank/DDBJ whole genome shotgun (WGS) entry which is preliminary data.</text>
</comment>
<gene>
    <name evidence="3" type="ORF">A3840_15360</name>
</gene>
<evidence type="ECO:0000259" key="2">
    <source>
        <dbReference type="PROSITE" id="PS51208"/>
    </source>
</evidence>
<dbReference type="Pfam" id="PF01833">
    <property type="entry name" value="TIG"/>
    <property type="match status" value="4"/>
</dbReference>
<dbReference type="SMART" id="SM00429">
    <property type="entry name" value="IPT"/>
    <property type="match status" value="4"/>
</dbReference>
<dbReference type="InterPro" id="IPR025883">
    <property type="entry name" value="Cadherin-like_domain"/>
</dbReference>
<dbReference type="EMBL" id="LVVY01000119">
    <property type="protein sequence ID" value="OAM74522.1"/>
    <property type="molecule type" value="Genomic_DNA"/>
</dbReference>
<feature type="domain" description="Autotransporter" evidence="2">
    <location>
        <begin position="958"/>
        <end position="1206"/>
    </location>
</feature>
<dbReference type="PANTHER" id="PTHR46769:SF2">
    <property type="entry name" value="FIBROCYSTIN-L ISOFORM 2 PRECURSOR-RELATED"/>
    <property type="match status" value="1"/>
</dbReference>